<evidence type="ECO:0000313" key="2">
    <source>
        <dbReference type="Proteomes" id="UP000003751"/>
    </source>
</evidence>
<sequence length="56" mass="5954">MELRDEAYVGGADDCEELPNCPAPHAGFITKGDHNGEYDQVYRGIGGPMSGPIKSS</sequence>
<organism evidence="1 2">
    <name type="scientific">Haladaptatus paucihalophilus DX253</name>
    <dbReference type="NCBI Taxonomy" id="797209"/>
    <lineage>
        <taxon>Archaea</taxon>
        <taxon>Methanobacteriati</taxon>
        <taxon>Methanobacteriota</taxon>
        <taxon>Stenosarchaea group</taxon>
        <taxon>Halobacteria</taxon>
        <taxon>Halobacteriales</taxon>
        <taxon>Haladaptataceae</taxon>
        <taxon>Haladaptatus</taxon>
    </lineage>
</organism>
<dbReference type="RefSeq" id="WP_007976856.1">
    <property type="nucleotide sequence ID" value="NZ_AEMG01000002.1"/>
</dbReference>
<evidence type="ECO:0000313" key="1">
    <source>
        <dbReference type="EMBL" id="EFW94065.1"/>
    </source>
</evidence>
<dbReference type="Proteomes" id="UP000003751">
    <property type="component" value="Unassembled WGS sequence"/>
</dbReference>
<dbReference type="PATRIC" id="fig|797209.4.peg.572"/>
<gene>
    <name evidence="1" type="ORF">ZOD2009_02940</name>
</gene>
<name>E7QNJ5_HALPU</name>
<reference evidence="1 2" key="1">
    <citation type="journal article" date="2014" name="ISME J.">
        <title>Trehalose/2-sulfotrehalose biosynthesis and glycine-betaine uptake are widely spread mechanisms for osmoadaptation in the Halobacteriales.</title>
        <authorList>
            <person name="Youssef N.H."/>
            <person name="Savage-Ashlock K.N."/>
            <person name="McCully A.L."/>
            <person name="Luedtke B."/>
            <person name="Shaw E.I."/>
            <person name="Hoff W.D."/>
            <person name="Elshahed M.S."/>
        </authorList>
    </citation>
    <scope>NUCLEOTIDE SEQUENCE [LARGE SCALE GENOMIC DNA]</scope>
    <source>
        <strain evidence="1 2">DX253</strain>
    </source>
</reference>
<dbReference type="AlphaFoldDB" id="E7QNJ5"/>
<dbReference type="OrthoDB" id="4822at2157"/>
<dbReference type="EMBL" id="AEMG01000002">
    <property type="protein sequence ID" value="EFW94065.1"/>
    <property type="molecule type" value="Genomic_DNA"/>
</dbReference>
<dbReference type="eggNOG" id="arCOG01739">
    <property type="taxonomic scope" value="Archaea"/>
</dbReference>
<accession>E7QNJ5</accession>
<comment type="caution">
    <text evidence="1">The sequence shown here is derived from an EMBL/GenBank/DDBJ whole genome shotgun (WGS) entry which is preliminary data.</text>
</comment>
<proteinExistence type="predicted"/>
<protein>
    <submittedName>
        <fullName evidence="1">Signal peptidase I-like protein</fullName>
    </submittedName>
</protein>